<comment type="caution">
    <text evidence="3">The sequence shown here is derived from an EMBL/GenBank/DDBJ whole genome shotgun (WGS) entry which is preliminary data.</text>
</comment>
<dbReference type="InterPro" id="IPR005064">
    <property type="entry name" value="BUG"/>
</dbReference>
<comment type="similarity">
    <text evidence="1">Belongs to the UPF0065 (bug) family.</text>
</comment>
<dbReference type="Gene3D" id="3.40.190.10">
    <property type="entry name" value="Periplasmic binding protein-like II"/>
    <property type="match status" value="1"/>
</dbReference>
<keyword evidence="4" id="KW-1185">Reference proteome</keyword>
<dbReference type="Pfam" id="PF03401">
    <property type="entry name" value="TctC"/>
    <property type="match status" value="1"/>
</dbReference>
<accession>A0ABS2KYE7</accession>
<organism evidence="3 4">
    <name type="scientific">Rhodococcoides corynebacterioides</name>
    <dbReference type="NCBI Taxonomy" id="53972"/>
    <lineage>
        <taxon>Bacteria</taxon>
        <taxon>Bacillati</taxon>
        <taxon>Actinomycetota</taxon>
        <taxon>Actinomycetes</taxon>
        <taxon>Mycobacteriales</taxon>
        <taxon>Nocardiaceae</taxon>
        <taxon>Rhodococcoides</taxon>
    </lineage>
</organism>
<dbReference type="PANTHER" id="PTHR42928">
    <property type="entry name" value="TRICARBOXYLATE-BINDING PROTEIN"/>
    <property type="match status" value="1"/>
</dbReference>
<evidence type="ECO:0000313" key="4">
    <source>
        <dbReference type="Proteomes" id="UP000703038"/>
    </source>
</evidence>
<keyword evidence="2" id="KW-0732">Signal</keyword>
<sequence>MPMNRRLRISALAALLAVLCTATACSAGVSAMVTGAEEPGLRVIAPSVAGGGYDLTARSLARGWAAEGVVVDDVLVLPGSGGVVGLNRLALEQGNDRLLLVMGLGLVGALSTTPSDHEIADVTPIARLVTEPEVVLVPAASPLRTLADLTNAWRQDPAALQFAGGSAEGGPDGLFRTQLARAVGVDPRASEYRVFDGGGELLPALLTGEVDVATTGVSEYLDQIASGTVRALAVSSSERVEGIDAPTVREQGVDLDFDNWRGILAPPGLPPERVDRLIADVTALVGSPLWQEILAQNGWRDALLTGDDFASFLREQADLVRSTIDPPTDG</sequence>
<feature type="chain" id="PRO_5047093389" evidence="2">
    <location>
        <begin position="27"/>
        <end position="330"/>
    </location>
</feature>
<dbReference type="SUPFAM" id="SSF53850">
    <property type="entry name" value="Periplasmic binding protein-like II"/>
    <property type="match status" value="1"/>
</dbReference>
<dbReference type="EMBL" id="JAFBBK010000001">
    <property type="protein sequence ID" value="MBM7416932.1"/>
    <property type="molecule type" value="Genomic_DNA"/>
</dbReference>
<evidence type="ECO:0000256" key="1">
    <source>
        <dbReference type="ARBA" id="ARBA00006987"/>
    </source>
</evidence>
<name>A0ABS2KYE7_9NOCA</name>
<reference evidence="3 4" key="1">
    <citation type="submission" date="2021-01" db="EMBL/GenBank/DDBJ databases">
        <title>Genomics of switchgrass bacterial isolates.</title>
        <authorList>
            <person name="Shade A."/>
        </authorList>
    </citation>
    <scope>NUCLEOTIDE SEQUENCE [LARGE SCALE GENOMIC DNA]</scope>
    <source>
        <strain evidence="3 4">PvP111</strain>
    </source>
</reference>
<protein>
    <submittedName>
        <fullName evidence="3">Tricarboxylic transport membrane protein</fullName>
    </submittedName>
</protein>
<gene>
    <name evidence="3" type="ORF">JOE42_003665</name>
</gene>
<evidence type="ECO:0000256" key="2">
    <source>
        <dbReference type="SAM" id="SignalP"/>
    </source>
</evidence>
<dbReference type="PROSITE" id="PS51257">
    <property type="entry name" value="PROKAR_LIPOPROTEIN"/>
    <property type="match status" value="1"/>
</dbReference>
<dbReference type="Proteomes" id="UP000703038">
    <property type="component" value="Unassembled WGS sequence"/>
</dbReference>
<evidence type="ECO:0000313" key="3">
    <source>
        <dbReference type="EMBL" id="MBM7416932.1"/>
    </source>
</evidence>
<dbReference type="InterPro" id="IPR042100">
    <property type="entry name" value="Bug_dom1"/>
</dbReference>
<dbReference type="PIRSF" id="PIRSF017082">
    <property type="entry name" value="YflP"/>
    <property type="match status" value="1"/>
</dbReference>
<dbReference type="PANTHER" id="PTHR42928:SF3">
    <property type="entry name" value="UPF0065 PROTEIN YFLP"/>
    <property type="match status" value="1"/>
</dbReference>
<dbReference type="CDD" id="cd07012">
    <property type="entry name" value="PBP2_Bug_TTT"/>
    <property type="match status" value="1"/>
</dbReference>
<dbReference type="Gene3D" id="3.40.190.150">
    <property type="entry name" value="Bordetella uptake gene, domain 1"/>
    <property type="match status" value="1"/>
</dbReference>
<feature type="signal peptide" evidence="2">
    <location>
        <begin position="1"/>
        <end position="26"/>
    </location>
</feature>
<proteinExistence type="inferred from homology"/>